<dbReference type="Gene3D" id="3.90.215.10">
    <property type="entry name" value="Gamma Fibrinogen, chain A, domain 1"/>
    <property type="match status" value="1"/>
</dbReference>
<evidence type="ECO:0000259" key="3">
    <source>
        <dbReference type="PROSITE" id="PS51406"/>
    </source>
</evidence>
<proteinExistence type="predicted"/>
<dbReference type="PANTHER" id="PTHR19143:SF327">
    <property type="entry name" value="FI21813P1-RELATED"/>
    <property type="match status" value="1"/>
</dbReference>
<dbReference type="PROSITE" id="PS51406">
    <property type="entry name" value="FIBRINOGEN_C_2"/>
    <property type="match status" value="1"/>
</dbReference>
<reference evidence="4 5" key="1">
    <citation type="journal article" date="2023" name="Arcadia Sci">
        <title>De novo assembly of a long-read Amblyomma americanum tick genome.</title>
        <authorList>
            <person name="Chou S."/>
            <person name="Poskanzer K.E."/>
            <person name="Rollins M."/>
            <person name="Thuy-Boun P.S."/>
        </authorList>
    </citation>
    <scope>NUCLEOTIDE SEQUENCE [LARGE SCALE GENOMIC DNA]</scope>
    <source>
        <strain evidence="4">F_SG_1</strain>
        <tissue evidence="4">Salivary glands</tissue>
    </source>
</reference>
<dbReference type="SMART" id="SM00186">
    <property type="entry name" value="FBG"/>
    <property type="match status" value="1"/>
</dbReference>
<evidence type="ECO:0000313" key="4">
    <source>
        <dbReference type="EMBL" id="KAK8786406.1"/>
    </source>
</evidence>
<dbReference type="InterPro" id="IPR036056">
    <property type="entry name" value="Fibrinogen-like_C"/>
</dbReference>
<feature type="signal peptide" evidence="2">
    <location>
        <begin position="1"/>
        <end position="24"/>
    </location>
</feature>
<keyword evidence="2" id="KW-0732">Signal</keyword>
<feature type="chain" id="PRO_5042868416" description="Fibrinogen C-terminal domain-containing protein" evidence="2">
    <location>
        <begin position="25"/>
        <end position="590"/>
    </location>
</feature>
<name>A0AAQ4FHI4_AMBAM</name>
<dbReference type="Pfam" id="PF00147">
    <property type="entry name" value="Fibrinogen_C"/>
    <property type="match status" value="1"/>
</dbReference>
<dbReference type="InterPro" id="IPR014716">
    <property type="entry name" value="Fibrinogen_a/b/g_C_1"/>
</dbReference>
<dbReference type="Proteomes" id="UP001321473">
    <property type="component" value="Unassembled WGS sequence"/>
</dbReference>
<dbReference type="NCBIfam" id="NF040941">
    <property type="entry name" value="GGGWT_bact"/>
    <property type="match status" value="1"/>
</dbReference>
<dbReference type="PANTHER" id="PTHR19143">
    <property type="entry name" value="FIBRINOGEN/TENASCIN/ANGIOPOEITIN"/>
    <property type="match status" value="1"/>
</dbReference>
<dbReference type="SUPFAM" id="SSF56496">
    <property type="entry name" value="Fibrinogen C-terminal domain-like"/>
    <property type="match status" value="1"/>
</dbReference>
<evidence type="ECO:0000256" key="2">
    <source>
        <dbReference type="SAM" id="SignalP"/>
    </source>
</evidence>
<evidence type="ECO:0000313" key="5">
    <source>
        <dbReference type="Proteomes" id="UP001321473"/>
    </source>
</evidence>
<accession>A0AAQ4FHI4</accession>
<dbReference type="CDD" id="cd00087">
    <property type="entry name" value="FReD"/>
    <property type="match status" value="1"/>
</dbReference>
<feature type="region of interest" description="Disordered" evidence="1">
    <location>
        <begin position="317"/>
        <end position="357"/>
    </location>
</feature>
<feature type="region of interest" description="Disordered" evidence="1">
    <location>
        <begin position="163"/>
        <end position="187"/>
    </location>
</feature>
<gene>
    <name evidence="4" type="ORF">V5799_023811</name>
</gene>
<dbReference type="InterPro" id="IPR002181">
    <property type="entry name" value="Fibrinogen_a/b/g_C_dom"/>
</dbReference>
<dbReference type="AlphaFoldDB" id="A0AAQ4FHI4"/>
<feature type="domain" description="Fibrinogen C-terminal" evidence="3">
    <location>
        <begin position="365"/>
        <end position="586"/>
    </location>
</feature>
<comment type="caution">
    <text evidence="4">The sequence shown here is derived from an EMBL/GenBank/DDBJ whole genome shotgun (WGS) entry which is preliminary data.</text>
</comment>
<dbReference type="InterPro" id="IPR050373">
    <property type="entry name" value="Fibrinogen_C-term_domain"/>
</dbReference>
<sequence>MAPSMRSYPLLLSVLTAICAVCAGQSRLYARLDDVEKLITEVRDQLHVENNLRTTQTVHFQMALEKVQKQLEDVSTKISSSGGGGGGGGGGSVEFNSRLRSLESAFNSLQGDVGGKVDTSIAKLTEVETRTARMKDDMDSKLKKVMNGINTIYDMNKEMRNTMAGSRTTAEPASPRRDGSQYGGTSDTSLSFLVDTIDDTQRKMHEQLDVLKNHMGRKLEGLEVLTNSLIEQNDALLNELEALKGQCPGTGSNARTLDVSPPPPRAPRNGTASSEVANRMLLEIKVSQLEMKSDFSKMMKDVENSLSDFKQCRGFDRTPGNRFEARSPKGIDNSEDSLAASESITTPRRAPAPSVQSVGEKCVTASHMMSPRNCADLRTGGATCDGVYIVYTQGVRAVRVYCDMTTDGGGWTVLMRRGNYTQWPLTFETDWNSYKHGFGDVEREFWLGNDLMHMLSTEHDMMLRVTLESFEGERIDLDYDAFVVGSENDHYRLRVGSYVGPHSRVGNSLRRHTDQLFSTAERDAARRRNNCAHTHKAGWWFHSCYSVLLTGEYAQERSAPTTKGIRWPSWKTVPLKAVEMKIRPKNFRLP</sequence>
<dbReference type="GO" id="GO:0005615">
    <property type="term" value="C:extracellular space"/>
    <property type="evidence" value="ECO:0007669"/>
    <property type="project" value="TreeGrafter"/>
</dbReference>
<organism evidence="4 5">
    <name type="scientific">Amblyomma americanum</name>
    <name type="common">Lone star tick</name>
    <dbReference type="NCBI Taxonomy" id="6943"/>
    <lineage>
        <taxon>Eukaryota</taxon>
        <taxon>Metazoa</taxon>
        <taxon>Ecdysozoa</taxon>
        <taxon>Arthropoda</taxon>
        <taxon>Chelicerata</taxon>
        <taxon>Arachnida</taxon>
        <taxon>Acari</taxon>
        <taxon>Parasitiformes</taxon>
        <taxon>Ixodida</taxon>
        <taxon>Ixodoidea</taxon>
        <taxon>Ixodidae</taxon>
        <taxon>Amblyomminae</taxon>
        <taxon>Amblyomma</taxon>
    </lineage>
</organism>
<feature type="region of interest" description="Disordered" evidence="1">
    <location>
        <begin position="249"/>
        <end position="272"/>
    </location>
</feature>
<protein>
    <recommendedName>
        <fullName evidence="3">Fibrinogen C-terminal domain-containing protein</fullName>
    </recommendedName>
</protein>
<dbReference type="EMBL" id="JARKHS020002766">
    <property type="protein sequence ID" value="KAK8786406.1"/>
    <property type="molecule type" value="Genomic_DNA"/>
</dbReference>
<evidence type="ECO:0000256" key="1">
    <source>
        <dbReference type="SAM" id="MobiDB-lite"/>
    </source>
</evidence>
<keyword evidence="5" id="KW-1185">Reference proteome</keyword>